<dbReference type="GO" id="GO:0005581">
    <property type="term" value="C:collagen trimer"/>
    <property type="evidence" value="ECO:0007669"/>
    <property type="project" value="UniProtKB-KW"/>
</dbReference>
<dbReference type="Proteomes" id="UP000694700">
    <property type="component" value="Unplaced"/>
</dbReference>
<organism evidence="9 10">
    <name type="scientific">Cyprinus carpio</name>
    <name type="common">Common carp</name>
    <dbReference type="NCBI Taxonomy" id="7962"/>
    <lineage>
        <taxon>Eukaryota</taxon>
        <taxon>Metazoa</taxon>
        <taxon>Chordata</taxon>
        <taxon>Craniata</taxon>
        <taxon>Vertebrata</taxon>
        <taxon>Euteleostomi</taxon>
        <taxon>Actinopterygii</taxon>
        <taxon>Neopterygii</taxon>
        <taxon>Teleostei</taxon>
        <taxon>Ostariophysi</taxon>
        <taxon>Cypriniformes</taxon>
        <taxon>Cyprinidae</taxon>
        <taxon>Cyprininae</taxon>
        <taxon>Cyprinus</taxon>
    </lineage>
</organism>
<dbReference type="GO" id="GO:0030020">
    <property type="term" value="F:extracellular matrix structural constituent conferring tensile strength"/>
    <property type="evidence" value="ECO:0007669"/>
    <property type="project" value="TreeGrafter"/>
</dbReference>
<keyword evidence="7" id="KW-0176">Collagen</keyword>
<evidence type="ECO:0000313" key="9">
    <source>
        <dbReference type="Ensembl" id="ENSCCRP00015084849.1"/>
    </source>
</evidence>
<keyword evidence="2" id="KW-0964">Secreted</keyword>
<evidence type="ECO:0000256" key="1">
    <source>
        <dbReference type="ARBA" id="ARBA00004498"/>
    </source>
</evidence>
<dbReference type="PROSITE" id="PS50234">
    <property type="entry name" value="VWFA"/>
    <property type="match status" value="6"/>
</dbReference>
<feature type="domain" description="VWFA" evidence="8">
    <location>
        <begin position="222"/>
        <end position="394"/>
    </location>
</feature>
<evidence type="ECO:0000256" key="2">
    <source>
        <dbReference type="ARBA" id="ARBA00022525"/>
    </source>
</evidence>
<accession>A0A8C1XP37</accession>
<protein>
    <submittedName>
        <fullName evidence="9">Collagen, type VI, alpha 3</fullName>
    </submittedName>
</protein>
<dbReference type="PANTHER" id="PTHR22588:SF21">
    <property type="entry name" value="COLLAGEN TYPE VI ALPHA 3 CHAIN"/>
    <property type="match status" value="1"/>
</dbReference>
<keyword evidence="4" id="KW-0732">Signal</keyword>
<dbReference type="InterPro" id="IPR052229">
    <property type="entry name" value="Collagen-VI/PIF"/>
</dbReference>
<keyword evidence="6" id="KW-0130">Cell adhesion</keyword>
<reference evidence="9" key="1">
    <citation type="submission" date="2025-08" db="UniProtKB">
        <authorList>
            <consortium name="Ensembl"/>
        </authorList>
    </citation>
    <scope>IDENTIFICATION</scope>
</reference>
<sequence length="1120" mass="123629">ALKHRFCPSICKGKYLYKSQSERQRKDVVFLLDGSDGTRNGFPAMKEFVQRMVERLDIAENRDRVSVVQYSRDPEVHFYLNTYMTKEDILDGVRGLKHKGGRPLYTGAGLQYVRDNVFTASSGSRRLEGVPQILVFLSGGRSSDSVDAAASSLKELGVLTYGIGSRGSDSRELQRISFDPSYVLTVSDFSELPKVQEQLLASVQAVPIPITPTSPPVTGIKDVVFLLDGSDGNRNSFPAMRDFVQRVVEQFNIEANRDRVSVVQYSRDAEVHFYLNSYTTKEDVLDRVRGLRHKGGRPLNTGAALQYVRDNVFTASSGSRRLEGVPQILILLSGGRSFDSVDTAASSLKELGVLTYGIGSRGSDSRELQRISYAPSYALSVSDFSELPNVQEQLLASVQDLTGSDDAIPRKDVVFLLDASDGTRNTFPAMRDFVQRLVEQFNIDANRDRVSVVQYSRDAEVNFYLNTYTTKGEILNSVRGLRHRGGRPLNTGAALQYVRDNVFTASAGSRKQVGVPQILILLSGGRSSDNIDTPASALKQGGILVFGVGTRNSSREVQRIANDPTYAQSINEFSDLPSVQQQFISSLNNVLAERKRDVVFLLDGSDGTRSSFPAMRDFVERMVERLNVSENRDRVSVVQYSRDPEAHFYLNTYSGKEDILDTVRGLRHKGGRPLNTGAALQYVRDNVFTASSGSRSVEGVPQLLILLSGGRSSDNVDTPASSLKELGVLIFGIGSRSSDSRELQRISHEPSYALSVSDFADLPIEGRRQRRDVVFLLDGSDGTRNGFPAMKEFVQRMVERLDIAENRDRVSVVQYSRDPEVHFYLNTYMTKEDILDGVRGLKHKGGRPLYTGAGLQYVRDNVFTASSGSRRLEGVPQILVFLSGGRSSDSVDAAASSLKELGVLTYGISEAVYTTPRKDVVFLLDGSDGNRNSFPAMRDFVQRVVEQFNIEANRDRVSVVQYSRDAEVHFYLNSYTTKEDVLDRVRGLRHKGGRPLNTGAALQYVRDNVFTASSGSRRLEGVPQILILLSGGRSFDSVDTAASSLKELGVLTYGIGSRGSDSRELQRISYAPSYALSVSDFSELPNVQEQLLASVQDVAMPVTPTSPTLTGMCMAELHKS</sequence>
<dbReference type="Gene3D" id="3.40.50.410">
    <property type="entry name" value="von Willebrand factor, type A domain"/>
    <property type="match status" value="6"/>
</dbReference>
<evidence type="ECO:0000256" key="5">
    <source>
        <dbReference type="ARBA" id="ARBA00022737"/>
    </source>
</evidence>
<feature type="domain" description="VWFA" evidence="8">
    <location>
        <begin position="412"/>
        <end position="587"/>
    </location>
</feature>
<evidence type="ECO:0000256" key="6">
    <source>
        <dbReference type="ARBA" id="ARBA00022889"/>
    </source>
</evidence>
<evidence type="ECO:0000313" key="10">
    <source>
        <dbReference type="Proteomes" id="UP000694700"/>
    </source>
</evidence>
<feature type="domain" description="VWFA" evidence="8">
    <location>
        <begin position="27"/>
        <end position="199"/>
    </location>
</feature>
<evidence type="ECO:0000256" key="4">
    <source>
        <dbReference type="ARBA" id="ARBA00022729"/>
    </source>
</evidence>
<proteinExistence type="predicted"/>
<keyword evidence="3" id="KW-0272">Extracellular matrix</keyword>
<dbReference type="InterPro" id="IPR002035">
    <property type="entry name" value="VWF_A"/>
</dbReference>
<evidence type="ECO:0000256" key="3">
    <source>
        <dbReference type="ARBA" id="ARBA00022530"/>
    </source>
</evidence>
<feature type="domain" description="VWFA" evidence="8">
    <location>
        <begin position="772"/>
        <end position="909"/>
    </location>
</feature>
<feature type="domain" description="VWFA" evidence="8">
    <location>
        <begin position="597"/>
        <end position="774"/>
    </location>
</feature>
<keyword evidence="5" id="KW-0677">Repeat</keyword>
<feature type="domain" description="VWFA" evidence="8">
    <location>
        <begin position="919"/>
        <end position="1091"/>
    </location>
</feature>
<dbReference type="AlphaFoldDB" id="A0A8C1XP37"/>
<dbReference type="Ensembl" id="ENSCCRT00015087611.1">
    <property type="protein sequence ID" value="ENSCCRP00015084849.1"/>
    <property type="gene ID" value="ENSCCRG00015034243.1"/>
</dbReference>
<name>A0A8C1XP37_CYPCA</name>
<dbReference type="GO" id="GO:0007155">
    <property type="term" value="P:cell adhesion"/>
    <property type="evidence" value="ECO:0007669"/>
    <property type="project" value="UniProtKB-KW"/>
</dbReference>
<dbReference type="SUPFAM" id="SSF53300">
    <property type="entry name" value="vWA-like"/>
    <property type="match status" value="6"/>
</dbReference>
<evidence type="ECO:0000256" key="7">
    <source>
        <dbReference type="ARBA" id="ARBA00023119"/>
    </source>
</evidence>
<dbReference type="Pfam" id="PF00092">
    <property type="entry name" value="VWA"/>
    <property type="match status" value="6"/>
</dbReference>
<dbReference type="SMART" id="SM00327">
    <property type="entry name" value="VWA"/>
    <property type="match status" value="6"/>
</dbReference>
<dbReference type="FunFam" id="3.40.50.410:FF:000003">
    <property type="entry name" value="Collagen type VI alpha 3 chain"/>
    <property type="match status" value="6"/>
</dbReference>
<evidence type="ECO:0000259" key="8">
    <source>
        <dbReference type="PROSITE" id="PS50234"/>
    </source>
</evidence>
<dbReference type="InterPro" id="IPR036465">
    <property type="entry name" value="vWFA_dom_sf"/>
</dbReference>
<comment type="subcellular location">
    <subcellularLocation>
        <location evidence="1">Secreted</location>
        <location evidence="1">Extracellular space</location>
        <location evidence="1">Extracellular matrix</location>
    </subcellularLocation>
</comment>
<dbReference type="PANTHER" id="PTHR22588">
    <property type="entry name" value="VWFA DOMAIN-CONTAINING PROTEIN"/>
    <property type="match status" value="1"/>
</dbReference>